<evidence type="ECO:0000313" key="3">
    <source>
        <dbReference type="Proteomes" id="UP000003963"/>
    </source>
</evidence>
<dbReference type="STRING" id="457427.SSOG_07808"/>
<dbReference type="HOGENOM" id="CLU_069365_0_0_11"/>
<feature type="domain" description="SGNH hydrolase-type esterase" evidence="1">
    <location>
        <begin position="15"/>
        <end position="189"/>
    </location>
</feature>
<gene>
    <name evidence="2" type="ORF">SSOG_07808</name>
</gene>
<keyword evidence="3" id="KW-1185">Reference proteome</keyword>
<dbReference type="InterPro" id="IPR013830">
    <property type="entry name" value="SGNH_hydro"/>
</dbReference>
<evidence type="ECO:0000313" key="2">
    <source>
        <dbReference type="EMBL" id="EFL28094.1"/>
    </source>
</evidence>
<proteinExistence type="predicted"/>
<evidence type="ECO:0000259" key="1">
    <source>
        <dbReference type="Pfam" id="PF13472"/>
    </source>
</evidence>
<sequence length="210" mass="22949">MTERTSPVPTIRLTVLGDSFVEGRGDPTPGDGFRGWVSRFAGGLNLPRKTVLNLGMHGATTQAVVDGQLRRALVNKAPLTGVIVGVNDLIGDYDRLRFRRNLHTIFSSLAGADTTVLTASYPDIPGNLPLPERFRTQMRERFAEANAALYDITRATGTLCLDIGRLPEWRNPAFWSEDGLHPSPLGHQRFADSMAELFSRTTGMTALNAA</sequence>
<reference evidence="2 3" key="1">
    <citation type="submission" date="2009-02" db="EMBL/GenBank/DDBJ databases">
        <title>Annotation of Streptomyces hygroscopicus strain ATCC 53653.</title>
        <authorList>
            <consortium name="The Broad Institute Genome Sequencing Platform"/>
            <consortium name="Broad Institute Microbial Sequencing Center"/>
            <person name="Fischbach M."/>
            <person name="Godfrey P."/>
            <person name="Ward D."/>
            <person name="Young S."/>
            <person name="Zeng Q."/>
            <person name="Koehrsen M."/>
            <person name="Alvarado L."/>
            <person name="Berlin A.M."/>
            <person name="Bochicchio J."/>
            <person name="Borenstein D."/>
            <person name="Chapman S.B."/>
            <person name="Chen Z."/>
            <person name="Engels R."/>
            <person name="Freedman E."/>
            <person name="Gellesch M."/>
            <person name="Goldberg J."/>
            <person name="Griggs A."/>
            <person name="Gujja S."/>
            <person name="Heilman E.R."/>
            <person name="Heiman D.I."/>
            <person name="Hepburn T.A."/>
            <person name="Howarth C."/>
            <person name="Jen D."/>
            <person name="Larson L."/>
            <person name="Lewis B."/>
            <person name="Mehta T."/>
            <person name="Park D."/>
            <person name="Pearson M."/>
            <person name="Richards J."/>
            <person name="Roberts A."/>
            <person name="Saif S."/>
            <person name="Shea T.D."/>
            <person name="Shenoy N."/>
            <person name="Sisk P."/>
            <person name="Stolte C."/>
            <person name="Sykes S.N."/>
            <person name="Thomson T."/>
            <person name="Walk T."/>
            <person name="White J."/>
            <person name="Yandava C."/>
            <person name="Straight P."/>
            <person name="Clardy J."/>
            <person name="Hung D."/>
            <person name="Kolter R."/>
            <person name="Mekalanos J."/>
            <person name="Walker S."/>
            <person name="Walsh C.T."/>
            <person name="Wieland-Brown L.C."/>
            <person name="Haas B."/>
            <person name="Nusbaum C."/>
            <person name="Birren B."/>
        </authorList>
    </citation>
    <scope>NUCLEOTIDE SEQUENCE [LARGE SCALE GENOMIC DNA]</scope>
    <source>
        <strain evidence="2 3">ATCC 53653</strain>
    </source>
</reference>
<dbReference type="PANTHER" id="PTHR43784:SF2">
    <property type="entry name" value="GDSL-LIKE LIPASE_ACYLHYDROLASE, PUTATIVE (AFU_ORTHOLOGUE AFUA_2G00820)-RELATED"/>
    <property type="match status" value="1"/>
</dbReference>
<dbReference type="PANTHER" id="PTHR43784">
    <property type="entry name" value="GDSL-LIKE LIPASE/ACYLHYDROLASE, PUTATIVE (AFU_ORTHOLOGUE AFUA_2G00820)-RELATED"/>
    <property type="match status" value="1"/>
</dbReference>
<organism evidence="2 3">
    <name type="scientific">Streptomyces himastatinicus ATCC 53653</name>
    <dbReference type="NCBI Taxonomy" id="457427"/>
    <lineage>
        <taxon>Bacteria</taxon>
        <taxon>Bacillati</taxon>
        <taxon>Actinomycetota</taxon>
        <taxon>Actinomycetes</taxon>
        <taxon>Kitasatosporales</taxon>
        <taxon>Streptomycetaceae</taxon>
        <taxon>Streptomyces</taxon>
        <taxon>Streptomyces violaceusniger group</taxon>
    </lineage>
</organism>
<dbReference type="InterPro" id="IPR036514">
    <property type="entry name" value="SGNH_hydro_sf"/>
</dbReference>
<dbReference type="Pfam" id="PF13472">
    <property type="entry name" value="Lipase_GDSL_2"/>
    <property type="match status" value="1"/>
</dbReference>
<dbReference type="EMBL" id="GG657754">
    <property type="protein sequence ID" value="EFL28094.1"/>
    <property type="molecule type" value="Genomic_DNA"/>
</dbReference>
<accession>D9WQG1</accession>
<dbReference type="AlphaFoldDB" id="D9WQG1"/>
<dbReference type="CDD" id="cd01832">
    <property type="entry name" value="SGNH_hydrolase_like_1"/>
    <property type="match status" value="1"/>
</dbReference>
<name>D9WQG1_9ACTN</name>
<dbReference type="SUPFAM" id="SSF52266">
    <property type="entry name" value="SGNH hydrolase"/>
    <property type="match status" value="1"/>
</dbReference>
<protein>
    <submittedName>
        <fullName evidence="2">Lipolytic enzyme, G-D-S-L</fullName>
    </submittedName>
</protein>
<dbReference type="Proteomes" id="UP000003963">
    <property type="component" value="Unassembled WGS sequence"/>
</dbReference>
<dbReference type="InterPro" id="IPR053140">
    <property type="entry name" value="GDSL_Rv0518-like"/>
</dbReference>
<dbReference type="Gene3D" id="3.40.50.1110">
    <property type="entry name" value="SGNH hydrolase"/>
    <property type="match status" value="1"/>
</dbReference>